<evidence type="ECO:0000313" key="3">
    <source>
        <dbReference type="Proteomes" id="UP000050761"/>
    </source>
</evidence>
<protein>
    <submittedName>
        <fullName evidence="2 4">Uncharacterized protein</fullName>
    </submittedName>
</protein>
<evidence type="ECO:0000313" key="4">
    <source>
        <dbReference type="WBParaSite" id="HPBE_0001078901-mRNA-1"/>
    </source>
</evidence>
<accession>A0A3P8CDY1</accession>
<dbReference type="Proteomes" id="UP000050761">
    <property type="component" value="Unassembled WGS sequence"/>
</dbReference>
<reference evidence="2 3" key="1">
    <citation type="submission" date="2018-11" db="EMBL/GenBank/DDBJ databases">
        <authorList>
            <consortium name="Pathogen Informatics"/>
        </authorList>
    </citation>
    <scope>NUCLEOTIDE SEQUENCE [LARGE SCALE GENOMIC DNA]</scope>
</reference>
<feature type="region of interest" description="Disordered" evidence="1">
    <location>
        <begin position="35"/>
        <end position="77"/>
    </location>
</feature>
<keyword evidence="3" id="KW-1185">Reference proteome</keyword>
<proteinExistence type="predicted"/>
<name>A0A183FS93_HELPZ</name>
<dbReference type="WBParaSite" id="HPBE_0001078901-mRNA-1">
    <property type="protein sequence ID" value="HPBE_0001078901-mRNA-1"/>
    <property type="gene ID" value="HPBE_0001078901"/>
</dbReference>
<accession>A0A183FS93</accession>
<dbReference type="EMBL" id="UZAH01026883">
    <property type="protein sequence ID" value="VDO86348.1"/>
    <property type="molecule type" value="Genomic_DNA"/>
</dbReference>
<organism evidence="3 4">
    <name type="scientific">Heligmosomoides polygyrus</name>
    <name type="common">Parasitic roundworm</name>
    <dbReference type="NCBI Taxonomy" id="6339"/>
    <lineage>
        <taxon>Eukaryota</taxon>
        <taxon>Metazoa</taxon>
        <taxon>Ecdysozoa</taxon>
        <taxon>Nematoda</taxon>
        <taxon>Chromadorea</taxon>
        <taxon>Rhabditida</taxon>
        <taxon>Rhabditina</taxon>
        <taxon>Rhabditomorpha</taxon>
        <taxon>Strongyloidea</taxon>
        <taxon>Heligmosomidae</taxon>
        <taxon>Heligmosomoides</taxon>
    </lineage>
</organism>
<evidence type="ECO:0000313" key="2">
    <source>
        <dbReference type="EMBL" id="VDO86348.1"/>
    </source>
</evidence>
<dbReference type="AlphaFoldDB" id="A0A183FS93"/>
<gene>
    <name evidence="2" type="ORF">HPBE_LOCUS10790</name>
</gene>
<evidence type="ECO:0000256" key="1">
    <source>
        <dbReference type="SAM" id="MobiDB-lite"/>
    </source>
</evidence>
<sequence length="148" mass="16442">MEIVLQASEITLQRRIVESRVYAVHVRPTSVSLKPLGDVRAQTAPEADTDTGPEAQKQPTSSAPQPLIVPCDSDPRASDDQKCMILANRRRWRQVVNEATCLILALKMYESRGGLLGKRIGNVIATFTTSSDDVVTHNMRHPTLLLFY</sequence>
<reference evidence="4" key="2">
    <citation type="submission" date="2019-09" db="UniProtKB">
        <authorList>
            <consortium name="WormBaseParasite"/>
        </authorList>
    </citation>
    <scope>IDENTIFICATION</scope>
</reference>